<accession>A0AA39W2Q0</accession>
<sequence length="148" mass="16390">MFGFTQGCLPTHRWDELNAFFKKSGWSGNELCGSGVGTRVAADQYASDTISLQNIVQNTYKDMESKPLTIAPEGFFDANWFKEFLDKSGKSVEVITHCIYNLGLGVDHQHLVDMIIDPSYLDGEINTFSQLENIVKSSATSAVAWVGE</sequence>
<evidence type="ECO:0000313" key="3">
    <source>
        <dbReference type="Proteomes" id="UP001168877"/>
    </source>
</evidence>
<dbReference type="PANTHER" id="PTHR14363:SF17">
    <property type="entry name" value="HEPARANASE-LIKE PROTEIN 3"/>
    <property type="match status" value="1"/>
</dbReference>
<organism evidence="2 3">
    <name type="scientific">Acer saccharum</name>
    <name type="common">Sugar maple</name>
    <dbReference type="NCBI Taxonomy" id="4024"/>
    <lineage>
        <taxon>Eukaryota</taxon>
        <taxon>Viridiplantae</taxon>
        <taxon>Streptophyta</taxon>
        <taxon>Embryophyta</taxon>
        <taxon>Tracheophyta</taxon>
        <taxon>Spermatophyta</taxon>
        <taxon>Magnoliopsida</taxon>
        <taxon>eudicotyledons</taxon>
        <taxon>Gunneridae</taxon>
        <taxon>Pentapetalae</taxon>
        <taxon>rosids</taxon>
        <taxon>malvids</taxon>
        <taxon>Sapindales</taxon>
        <taxon>Sapindaceae</taxon>
        <taxon>Hippocastanoideae</taxon>
        <taxon>Acereae</taxon>
        <taxon>Acer</taxon>
    </lineage>
</organism>
<dbReference type="InterPro" id="IPR005199">
    <property type="entry name" value="Glyco_hydro_79"/>
</dbReference>
<protein>
    <submittedName>
        <fullName evidence="2">Uncharacterized protein</fullName>
    </submittedName>
</protein>
<dbReference type="EMBL" id="JAUESC010000003">
    <property type="protein sequence ID" value="KAK0600118.1"/>
    <property type="molecule type" value="Genomic_DNA"/>
</dbReference>
<reference evidence="2" key="2">
    <citation type="submission" date="2023-06" db="EMBL/GenBank/DDBJ databases">
        <authorList>
            <person name="Swenson N.G."/>
            <person name="Wegrzyn J.L."/>
            <person name="Mcevoy S.L."/>
        </authorList>
    </citation>
    <scope>NUCLEOTIDE SEQUENCE</scope>
    <source>
        <strain evidence="2">NS2018</strain>
        <tissue evidence="2">Leaf</tissue>
    </source>
</reference>
<dbReference type="GO" id="GO:0009505">
    <property type="term" value="C:plant-type cell wall"/>
    <property type="evidence" value="ECO:0007669"/>
    <property type="project" value="TreeGrafter"/>
</dbReference>
<gene>
    <name evidence="2" type="ORF">LWI29_011846</name>
</gene>
<dbReference type="PANTHER" id="PTHR14363">
    <property type="entry name" value="HEPARANASE-RELATED"/>
    <property type="match status" value="1"/>
</dbReference>
<name>A0AA39W2Q0_ACESA</name>
<evidence type="ECO:0000256" key="1">
    <source>
        <dbReference type="ARBA" id="ARBA00009800"/>
    </source>
</evidence>
<dbReference type="GO" id="GO:0004566">
    <property type="term" value="F:beta-glucuronidase activity"/>
    <property type="evidence" value="ECO:0007669"/>
    <property type="project" value="TreeGrafter"/>
</dbReference>
<dbReference type="Proteomes" id="UP001168877">
    <property type="component" value="Unassembled WGS sequence"/>
</dbReference>
<dbReference type="SUPFAM" id="SSF51445">
    <property type="entry name" value="(Trans)glycosidases"/>
    <property type="match status" value="1"/>
</dbReference>
<dbReference type="InterPro" id="IPR017853">
    <property type="entry name" value="GH"/>
</dbReference>
<reference evidence="2" key="1">
    <citation type="journal article" date="2022" name="Plant J.">
        <title>Strategies of tolerance reflected in two North American maple genomes.</title>
        <authorList>
            <person name="McEvoy S.L."/>
            <person name="Sezen U.U."/>
            <person name="Trouern-Trend A."/>
            <person name="McMahon S.M."/>
            <person name="Schaberg P.G."/>
            <person name="Yang J."/>
            <person name="Wegrzyn J.L."/>
            <person name="Swenson N.G."/>
        </authorList>
    </citation>
    <scope>NUCLEOTIDE SEQUENCE</scope>
    <source>
        <strain evidence="2">NS2018</strain>
    </source>
</reference>
<dbReference type="GO" id="GO:0016020">
    <property type="term" value="C:membrane"/>
    <property type="evidence" value="ECO:0007669"/>
    <property type="project" value="InterPro"/>
</dbReference>
<comment type="caution">
    <text evidence="2">The sequence shown here is derived from an EMBL/GenBank/DDBJ whole genome shotgun (WGS) entry which is preliminary data.</text>
</comment>
<keyword evidence="3" id="KW-1185">Reference proteome</keyword>
<dbReference type="Pfam" id="PF03662">
    <property type="entry name" value="Glyco_hydro_79n"/>
    <property type="match status" value="2"/>
</dbReference>
<comment type="similarity">
    <text evidence="1">Belongs to the glycosyl hydrolase 79 family.</text>
</comment>
<dbReference type="AlphaFoldDB" id="A0AA39W2Q0"/>
<proteinExistence type="inferred from homology"/>
<evidence type="ECO:0000313" key="2">
    <source>
        <dbReference type="EMBL" id="KAK0600118.1"/>
    </source>
</evidence>
<dbReference type="Gene3D" id="3.20.20.80">
    <property type="entry name" value="Glycosidases"/>
    <property type="match status" value="1"/>
</dbReference>